<sequence length="98" mass="11749">MGDVYSWVDDRYKYEELKSTARSVTKGTILKRFVGSVWHQINEKRGYESQFYIANVTDRGHHGEFDDVPVFITSSDKEFRKEFETNKRFKQLNKLYKK</sequence>
<proteinExistence type="predicted"/>
<organism evidence="1 2">
    <name type="scientific">Lachnoanaerobaculum umeaense</name>
    <dbReference type="NCBI Taxonomy" id="617123"/>
    <lineage>
        <taxon>Bacteria</taxon>
        <taxon>Bacillati</taxon>
        <taxon>Bacillota</taxon>
        <taxon>Clostridia</taxon>
        <taxon>Lachnospirales</taxon>
        <taxon>Lachnospiraceae</taxon>
        <taxon>Lachnoanaerobaculum</taxon>
    </lineage>
</organism>
<dbReference type="AlphaFoldDB" id="A0A385Q3L8"/>
<evidence type="ECO:0000313" key="2">
    <source>
        <dbReference type="Proteomes" id="UP000265562"/>
    </source>
</evidence>
<dbReference type="EMBL" id="CP032364">
    <property type="protein sequence ID" value="AYB00238.1"/>
    <property type="molecule type" value="Genomic_DNA"/>
</dbReference>
<keyword evidence="2" id="KW-1185">Reference proteome</keyword>
<dbReference type="KEGG" id="lua:D4A81_09990"/>
<reference evidence="1 2" key="1">
    <citation type="submission" date="2018-09" db="EMBL/GenBank/DDBJ databases">
        <title>Genome sequencing of Lachnoanaerobaculum umeaense DSM 23576.</title>
        <authorList>
            <person name="Kook J.-K."/>
            <person name="Park S.-N."/>
            <person name="Lim Y.K."/>
        </authorList>
    </citation>
    <scope>NUCLEOTIDE SEQUENCE [LARGE SCALE GENOMIC DNA]</scope>
    <source>
        <strain evidence="2">DSM 23576 \ CCUG 58757</strain>
    </source>
</reference>
<dbReference type="Proteomes" id="UP000265562">
    <property type="component" value="Chromosome"/>
</dbReference>
<name>A0A385Q3L8_9FIRM</name>
<gene>
    <name evidence="1" type="ORF">D4A81_09990</name>
</gene>
<protein>
    <submittedName>
        <fullName evidence="1">Uncharacterized protein</fullName>
    </submittedName>
</protein>
<accession>A0A385Q3L8</accession>
<evidence type="ECO:0000313" key="1">
    <source>
        <dbReference type="EMBL" id="AYB00238.1"/>
    </source>
</evidence>